<dbReference type="PANTHER" id="PTHR48228">
    <property type="entry name" value="SUCCINYL-COA--D-CITRAMALATE COA-TRANSFERASE"/>
    <property type="match status" value="1"/>
</dbReference>
<name>A0A158JNC2_9BURK</name>
<proteinExistence type="predicted"/>
<dbReference type="Gene3D" id="3.40.50.10540">
    <property type="entry name" value="Crotonobetainyl-coa:carnitine coa-transferase, domain 1"/>
    <property type="match status" value="1"/>
</dbReference>
<dbReference type="RefSeq" id="WP_087646071.1">
    <property type="nucleotide sequence ID" value="NZ_FCON02000044.1"/>
</dbReference>
<protein>
    <submittedName>
        <fullName evidence="1">L-carnitine dehydratase/bile acid-inducible protein F</fullName>
    </submittedName>
</protein>
<dbReference type="InterPro" id="IPR050509">
    <property type="entry name" value="CoA-transferase_III"/>
</dbReference>
<dbReference type="InterPro" id="IPR044855">
    <property type="entry name" value="CoA-Trfase_III_dom3_sf"/>
</dbReference>
<reference evidence="1" key="1">
    <citation type="submission" date="2016-01" db="EMBL/GenBank/DDBJ databases">
        <authorList>
            <person name="Peeters C."/>
        </authorList>
    </citation>
    <scope>NUCLEOTIDE SEQUENCE [LARGE SCALE GENOMIC DNA]</scope>
    <source>
        <strain evidence="1">LMG 22940</strain>
    </source>
</reference>
<dbReference type="Gene3D" id="3.30.1540.10">
    <property type="entry name" value="formyl-coa transferase, domain 3"/>
    <property type="match status" value="1"/>
</dbReference>
<organism evidence="1 2">
    <name type="scientific">Caballeronia choica</name>
    <dbReference type="NCBI Taxonomy" id="326476"/>
    <lineage>
        <taxon>Bacteria</taxon>
        <taxon>Pseudomonadati</taxon>
        <taxon>Pseudomonadota</taxon>
        <taxon>Betaproteobacteria</taxon>
        <taxon>Burkholderiales</taxon>
        <taxon>Burkholderiaceae</taxon>
        <taxon>Caballeronia</taxon>
    </lineage>
</organism>
<accession>A0A158JNC2</accession>
<dbReference type="OrthoDB" id="5294844at2"/>
<dbReference type="SUPFAM" id="SSF89796">
    <property type="entry name" value="CoA-transferase family III (CaiB/BaiF)"/>
    <property type="match status" value="1"/>
</dbReference>
<gene>
    <name evidence="1" type="ORF">AWB68_03988</name>
</gene>
<evidence type="ECO:0000313" key="1">
    <source>
        <dbReference type="EMBL" id="SAL69820.1"/>
    </source>
</evidence>
<sequence>MKQDGLGPLAGVRIVELAGIGPGPVAAMLLADLGATVIRVDRKEPSGIGLPRPVQFDVALRNRKSIRVDLKDPDGIELVLELIGRADALIEGFRPGVTERLGLGPDTCLQRNPRLVYGRVTGWGQDGPLAQAAGHDINYISITGVLDAIGQRGQPPTIPLNVIGDYAGGSLYLALGILAGVLEARTSGQGQVVDAAIVDGVASLMTVLVGLREAGMMNGERGTNLLDSGAHFYQVYECADGKHVSVGPIEQKFYRQLLDRVGLDAAALGDQMDSRNWPDAKKILAAKFKEKTRSEWMALLEGTDACVAPVLNLEEAYEHPHIKARKTFIEVDGVRQPAPAPRFSRTTLPTPTPPAALSVENASAALDGWLSETEIAGLAAAGTFS</sequence>
<dbReference type="Proteomes" id="UP000054770">
    <property type="component" value="Unassembled WGS sequence"/>
</dbReference>
<dbReference type="InterPro" id="IPR023606">
    <property type="entry name" value="CoA-Trfase_III_dom_1_sf"/>
</dbReference>
<dbReference type="GO" id="GO:0003824">
    <property type="term" value="F:catalytic activity"/>
    <property type="evidence" value="ECO:0007669"/>
    <property type="project" value="InterPro"/>
</dbReference>
<keyword evidence="2" id="KW-1185">Reference proteome</keyword>
<dbReference type="EMBL" id="FCON02000044">
    <property type="protein sequence ID" value="SAL69820.1"/>
    <property type="molecule type" value="Genomic_DNA"/>
</dbReference>
<evidence type="ECO:0000313" key="2">
    <source>
        <dbReference type="Proteomes" id="UP000054770"/>
    </source>
</evidence>
<comment type="caution">
    <text evidence="1">The sequence shown here is derived from an EMBL/GenBank/DDBJ whole genome shotgun (WGS) entry which is preliminary data.</text>
</comment>
<dbReference type="Pfam" id="PF02515">
    <property type="entry name" value="CoA_transf_3"/>
    <property type="match status" value="1"/>
</dbReference>
<dbReference type="InterPro" id="IPR003673">
    <property type="entry name" value="CoA-Trfase_fam_III"/>
</dbReference>
<dbReference type="AlphaFoldDB" id="A0A158JNC2"/>
<dbReference type="PANTHER" id="PTHR48228:SF5">
    <property type="entry name" value="ALPHA-METHYLACYL-COA RACEMASE"/>
    <property type="match status" value="1"/>
</dbReference>